<dbReference type="OrthoDB" id="9814591at2"/>
<keyword evidence="5 7" id="KW-0456">Lyase</keyword>
<dbReference type="RefSeq" id="WP_088321727.1">
    <property type="nucleotide sequence ID" value="NZ_AVCX01000003.1"/>
</dbReference>
<feature type="transmembrane region" description="Helical" evidence="7">
    <location>
        <begin position="27"/>
        <end position="50"/>
    </location>
</feature>
<dbReference type="HAMAP" id="MF_02065">
    <property type="entry name" value="MltG"/>
    <property type="match status" value="1"/>
</dbReference>
<dbReference type="Gene3D" id="3.30.1490.480">
    <property type="entry name" value="Endolytic murein transglycosylase"/>
    <property type="match status" value="1"/>
</dbReference>
<dbReference type="NCBIfam" id="TIGR00247">
    <property type="entry name" value="endolytic transglycosylase MltG"/>
    <property type="match status" value="1"/>
</dbReference>
<dbReference type="AlphaFoldDB" id="A0A0A3J8W3"/>
<dbReference type="STRING" id="1220589.CD32_16790"/>
<protein>
    <recommendedName>
        <fullName evidence="7">Endolytic murein transglycosylase</fullName>
        <ecNumber evidence="7">4.2.2.29</ecNumber>
    </recommendedName>
    <alternativeName>
        <fullName evidence="7">Peptidoglycan lytic transglycosylase</fullName>
    </alternativeName>
    <alternativeName>
        <fullName evidence="7">Peptidoglycan polymerization terminase</fullName>
    </alternativeName>
</protein>
<gene>
    <name evidence="7" type="primary">mltG</name>
    <name evidence="8" type="ORF">CD32_16790</name>
</gene>
<comment type="catalytic activity">
    <reaction evidence="7">
        <text>a peptidoglycan chain = a peptidoglycan chain with N-acetyl-1,6-anhydromuramyl-[peptide] at the reducing end + a peptidoglycan chain with N-acetylglucosamine at the non-reducing end.</text>
        <dbReference type="EC" id="4.2.2.29"/>
    </reaction>
</comment>
<dbReference type="CDD" id="cd08010">
    <property type="entry name" value="MltG_like"/>
    <property type="match status" value="1"/>
</dbReference>
<dbReference type="eggNOG" id="COG1559">
    <property type="taxonomic scope" value="Bacteria"/>
</dbReference>
<dbReference type="PANTHER" id="PTHR30518:SF2">
    <property type="entry name" value="ENDOLYTIC MUREIN TRANSGLYCOSYLASE"/>
    <property type="match status" value="1"/>
</dbReference>
<evidence type="ECO:0000256" key="4">
    <source>
        <dbReference type="ARBA" id="ARBA00023136"/>
    </source>
</evidence>
<dbReference type="Gene3D" id="3.30.160.60">
    <property type="entry name" value="Classic Zinc Finger"/>
    <property type="match status" value="1"/>
</dbReference>
<dbReference type="InterPro" id="IPR003770">
    <property type="entry name" value="MLTG-like"/>
</dbReference>
<comment type="caution">
    <text evidence="8">The sequence shown here is derived from an EMBL/GenBank/DDBJ whole genome shotgun (WGS) entry which is preliminary data.</text>
</comment>
<keyword evidence="3 7" id="KW-1133">Transmembrane helix</keyword>
<keyword evidence="6 7" id="KW-0961">Cell wall biogenesis/degradation</keyword>
<keyword evidence="2 7" id="KW-0812">Transmembrane</keyword>
<dbReference type="EMBL" id="JPVP01000058">
    <property type="protein sequence ID" value="KGR83482.1"/>
    <property type="molecule type" value="Genomic_DNA"/>
</dbReference>
<evidence type="ECO:0000256" key="5">
    <source>
        <dbReference type="ARBA" id="ARBA00023239"/>
    </source>
</evidence>
<comment type="function">
    <text evidence="7">Functions as a peptidoglycan terminase that cleaves nascent peptidoglycan strands endolytically to terminate their elongation.</text>
</comment>
<evidence type="ECO:0000313" key="9">
    <source>
        <dbReference type="Proteomes" id="UP000030437"/>
    </source>
</evidence>
<evidence type="ECO:0000256" key="3">
    <source>
        <dbReference type="ARBA" id="ARBA00022989"/>
    </source>
</evidence>
<reference evidence="8 9" key="1">
    <citation type="submission" date="2014-02" db="EMBL/GenBank/DDBJ databases">
        <title>Draft genome sequence of Lysinibacillus odysseyi NBRC 100172.</title>
        <authorList>
            <person name="Zhang F."/>
            <person name="Wang G."/>
            <person name="Zhang L."/>
        </authorList>
    </citation>
    <scope>NUCLEOTIDE SEQUENCE [LARGE SCALE GENOMIC DNA]</scope>
    <source>
        <strain evidence="8 9">NBRC 100172</strain>
    </source>
</reference>
<proteinExistence type="inferred from homology"/>
<dbReference type="GO" id="GO:0005886">
    <property type="term" value="C:plasma membrane"/>
    <property type="evidence" value="ECO:0007669"/>
    <property type="project" value="UniProtKB-SubCell"/>
</dbReference>
<keyword evidence="1 7" id="KW-1003">Cell membrane</keyword>
<dbReference type="Pfam" id="PF02618">
    <property type="entry name" value="YceG"/>
    <property type="match status" value="1"/>
</dbReference>
<dbReference type="PANTHER" id="PTHR30518">
    <property type="entry name" value="ENDOLYTIC MUREIN TRANSGLYCOSYLASE"/>
    <property type="match status" value="1"/>
</dbReference>
<organism evidence="8 9">
    <name type="scientific">Lysinibacillus odysseyi 34hs-1 = NBRC 100172</name>
    <dbReference type="NCBI Taxonomy" id="1220589"/>
    <lineage>
        <taxon>Bacteria</taxon>
        <taxon>Bacillati</taxon>
        <taxon>Bacillota</taxon>
        <taxon>Bacilli</taxon>
        <taxon>Bacillales</taxon>
        <taxon>Bacillaceae</taxon>
        <taxon>Lysinibacillus</taxon>
    </lineage>
</organism>
<name>A0A0A3J8W3_9BACI</name>
<sequence>MDKESMKQEMLEKMKERKSEVKIVRKLVAIIALAFLLIFAIGGFVAFSYIKSALQPMDPDSEKEVAVEIPMGSGVTSISQILEEKGIVKNARIFKYYAKFKNESSFQAGDYTMTKAMTLDEIIESLKTGKVYREPLFTLTVPEGLTLDQIAKVIEKKTSYTAEEFMAKVNDKAFIESMMGEFPQLLTNDILGENIRYPLEGYLYPATYPFYVEKPPLDEIIHTMISSMNTVVLEYKAGYEERDMTVHQFVTFASLLEEEATASTDRETIASVFYNRLKVDMPLQTDPTVLYSLGEHKDRVLYEDLEVDNPYNTYKNAGLTPGPIAAPGKSSLEAAISPSDTDYLYFLADKDGNNHFAKTYEEHLSNVDKYIK</sequence>
<dbReference type="GO" id="GO:0009252">
    <property type="term" value="P:peptidoglycan biosynthetic process"/>
    <property type="evidence" value="ECO:0007669"/>
    <property type="project" value="UniProtKB-UniRule"/>
</dbReference>
<dbReference type="GO" id="GO:0071555">
    <property type="term" value="P:cell wall organization"/>
    <property type="evidence" value="ECO:0007669"/>
    <property type="project" value="UniProtKB-KW"/>
</dbReference>
<comment type="subcellular location">
    <subcellularLocation>
        <location evidence="7">Cell membrane</location>
        <topology evidence="7">Single-pass membrane protein</topology>
    </subcellularLocation>
</comment>
<accession>A0A0A3J8W3</accession>
<evidence type="ECO:0000256" key="2">
    <source>
        <dbReference type="ARBA" id="ARBA00022692"/>
    </source>
</evidence>
<keyword evidence="4 7" id="KW-0472">Membrane</keyword>
<comment type="similarity">
    <text evidence="7">Belongs to the transglycosylase MltG family.</text>
</comment>
<evidence type="ECO:0000256" key="7">
    <source>
        <dbReference type="HAMAP-Rule" id="MF_02065"/>
    </source>
</evidence>
<evidence type="ECO:0000313" key="8">
    <source>
        <dbReference type="EMBL" id="KGR83482.1"/>
    </source>
</evidence>
<dbReference type="Proteomes" id="UP000030437">
    <property type="component" value="Unassembled WGS sequence"/>
</dbReference>
<evidence type="ECO:0000256" key="1">
    <source>
        <dbReference type="ARBA" id="ARBA00022475"/>
    </source>
</evidence>
<evidence type="ECO:0000256" key="6">
    <source>
        <dbReference type="ARBA" id="ARBA00023316"/>
    </source>
</evidence>
<dbReference type="GO" id="GO:0008932">
    <property type="term" value="F:lytic endotransglycosylase activity"/>
    <property type="evidence" value="ECO:0007669"/>
    <property type="project" value="UniProtKB-UniRule"/>
</dbReference>
<feature type="site" description="Important for catalytic activity" evidence="7">
    <location>
        <position position="259"/>
    </location>
</feature>
<dbReference type="EC" id="4.2.2.29" evidence="7"/>
<keyword evidence="9" id="KW-1185">Reference proteome</keyword>